<proteinExistence type="predicted"/>
<comment type="caution">
    <text evidence="1">The sequence shown here is derived from an EMBL/GenBank/DDBJ whole genome shotgun (WGS) entry which is preliminary data.</text>
</comment>
<evidence type="ECO:0000313" key="2">
    <source>
        <dbReference type="Proteomes" id="UP001597024"/>
    </source>
</evidence>
<keyword evidence="2" id="KW-1185">Reference proteome</keyword>
<protein>
    <submittedName>
        <fullName evidence="1">Methylmalonyl-CoA mutase</fullName>
    </submittedName>
</protein>
<evidence type="ECO:0000313" key="1">
    <source>
        <dbReference type="EMBL" id="MFD0887677.1"/>
    </source>
</evidence>
<dbReference type="EMBL" id="JBHTHX010001017">
    <property type="protein sequence ID" value="MFD0887677.1"/>
    <property type="molecule type" value="Genomic_DNA"/>
</dbReference>
<dbReference type="Gene3D" id="3.40.50.280">
    <property type="entry name" value="Cobalamin-binding domain"/>
    <property type="match status" value="1"/>
</dbReference>
<sequence>EIAAASAASGARIACLCSSDRLYGEHAEAVAAALREAGAVKVWLAGRGDYAGVDGTVHAGCDALGVLRTTFDDLEVAG</sequence>
<organism evidence="1 2">
    <name type="scientific">Streptosporangium algeriense</name>
    <dbReference type="NCBI Taxonomy" id="1682748"/>
    <lineage>
        <taxon>Bacteria</taxon>
        <taxon>Bacillati</taxon>
        <taxon>Actinomycetota</taxon>
        <taxon>Actinomycetes</taxon>
        <taxon>Streptosporangiales</taxon>
        <taxon>Streptosporangiaceae</taxon>
        <taxon>Streptosporangium</taxon>
    </lineage>
</organism>
<feature type="non-terminal residue" evidence="1">
    <location>
        <position position="1"/>
    </location>
</feature>
<dbReference type="Proteomes" id="UP001597024">
    <property type="component" value="Unassembled WGS sequence"/>
</dbReference>
<reference evidence="2" key="1">
    <citation type="journal article" date="2019" name="Int. J. Syst. Evol. Microbiol.">
        <title>The Global Catalogue of Microorganisms (GCM) 10K type strain sequencing project: providing services to taxonomists for standard genome sequencing and annotation.</title>
        <authorList>
            <consortium name="The Broad Institute Genomics Platform"/>
            <consortium name="The Broad Institute Genome Sequencing Center for Infectious Disease"/>
            <person name="Wu L."/>
            <person name="Ma J."/>
        </authorList>
    </citation>
    <scope>NUCLEOTIDE SEQUENCE [LARGE SCALE GENOMIC DNA]</scope>
    <source>
        <strain evidence="2">CCUG 62974</strain>
    </source>
</reference>
<accession>A0ABW3DY09</accession>
<name>A0ABW3DY09_9ACTN</name>
<dbReference type="SUPFAM" id="SSF52242">
    <property type="entry name" value="Cobalamin (vitamin B12)-binding domain"/>
    <property type="match status" value="1"/>
</dbReference>
<gene>
    <name evidence="1" type="ORF">ACFQ08_24315</name>
</gene>
<dbReference type="InterPro" id="IPR036724">
    <property type="entry name" value="Cobalamin-bd_sf"/>
</dbReference>